<accession>A0A931GXD9</accession>
<organism evidence="2 3">
    <name type="scientific">Corynebacterium aquatimens</name>
    <dbReference type="NCBI Taxonomy" id="1190508"/>
    <lineage>
        <taxon>Bacteria</taxon>
        <taxon>Bacillati</taxon>
        <taxon>Actinomycetota</taxon>
        <taxon>Actinomycetes</taxon>
        <taxon>Mycobacteriales</taxon>
        <taxon>Corynebacteriaceae</taxon>
        <taxon>Corynebacterium</taxon>
    </lineage>
</organism>
<evidence type="ECO:0000256" key="1">
    <source>
        <dbReference type="SAM" id="MobiDB-lite"/>
    </source>
</evidence>
<keyword evidence="3" id="KW-1185">Reference proteome</keyword>
<proteinExistence type="predicted"/>
<dbReference type="AlphaFoldDB" id="A0A931GXD9"/>
<dbReference type="Proteomes" id="UP000658613">
    <property type="component" value="Unassembled WGS sequence"/>
</dbReference>
<protein>
    <submittedName>
        <fullName evidence="2">Uncharacterized protein</fullName>
    </submittedName>
</protein>
<dbReference type="EMBL" id="JADOUE010000001">
    <property type="protein sequence ID" value="MBG6121319.1"/>
    <property type="molecule type" value="Genomic_DNA"/>
</dbReference>
<name>A0A931GXD9_9CORY</name>
<feature type="compositionally biased region" description="Low complexity" evidence="1">
    <location>
        <begin position="54"/>
        <end position="67"/>
    </location>
</feature>
<evidence type="ECO:0000313" key="3">
    <source>
        <dbReference type="Proteomes" id="UP000658613"/>
    </source>
</evidence>
<reference evidence="2" key="1">
    <citation type="submission" date="2020-11" db="EMBL/GenBank/DDBJ databases">
        <title>Sequencing the genomes of 1000 actinobacteria strains.</title>
        <authorList>
            <person name="Klenk H.-P."/>
        </authorList>
    </citation>
    <scope>NUCLEOTIDE SEQUENCE</scope>
    <source>
        <strain evidence="2">DSM 45632</strain>
    </source>
</reference>
<comment type="caution">
    <text evidence="2">The sequence shown here is derived from an EMBL/GenBank/DDBJ whole genome shotgun (WGS) entry which is preliminary data.</text>
</comment>
<evidence type="ECO:0000313" key="2">
    <source>
        <dbReference type="EMBL" id="MBG6121319.1"/>
    </source>
</evidence>
<sequence>MGKHANKLVLEEACKRLVSSDGTRRAVSYTAVKNMMAVVRKEAATRPHGLNQQAPATPAHPAHAPDAATRDTSGAYLGGAAQFSLDNLTKKGTTKP</sequence>
<gene>
    <name evidence="2" type="ORF">IW254_000288</name>
</gene>
<feature type="region of interest" description="Disordered" evidence="1">
    <location>
        <begin position="42"/>
        <end position="75"/>
    </location>
</feature>